<keyword evidence="9 13" id="KW-0472">Membrane</keyword>
<organism evidence="15">
    <name type="scientific">Menopon gallinae</name>
    <name type="common">poultry shaft louse</name>
    <dbReference type="NCBI Taxonomy" id="328185"/>
    <lineage>
        <taxon>Eukaryota</taxon>
        <taxon>Metazoa</taxon>
        <taxon>Ecdysozoa</taxon>
        <taxon>Arthropoda</taxon>
        <taxon>Hexapoda</taxon>
        <taxon>Insecta</taxon>
        <taxon>Pterygota</taxon>
        <taxon>Neoptera</taxon>
        <taxon>Paraneoptera</taxon>
        <taxon>Psocodea</taxon>
        <taxon>Troctomorpha</taxon>
        <taxon>Phthiraptera</taxon>
        <taxon>Amblycera</taxon>
        <taxon>Menoponidae</taxon>
        <taxon>Menopon</taxon>
    </lineage>
</organism>
<keyword evidence="8" id="KW-0406">Ion transport</keyword>
<gene>
    <name evidence="15" type="ORF">PYX00_001947</name>
</gene>
<dbReference type="PANTHER" id="PTHR10027:SF10">
    <property type="entry name" value="SLOWPOKE 2, ISOFORM D"/>
    <property type="match status" value="1"/>
</dbReference>
<reference evidence="15" key="1">
    <citation type="journal article" date="2024" name="Gigascience">
        <title>Chromosome-level genome of the poultry shaft louse Menopon gallinae provides insight into the host-switching and adaptive evolution of parasitic lice.</title>
        <authorList>
            <person name="Xu Y."/>
            <person name="Ma L."/>
            <person name="Liu S."/>
            <person name="Liang Y."/>
            <person name="Liu Q."/>
            <person name="He Z."/>
            <person name="Tian L."/>
            <person name="Duan Y."/>
            <person name="Cai W."/>
            <person name="Li H."/>
            <person name="Song F."/>
        </authorList>
    </citation>
    <scope>NUCLEOTIDE SEQUENCE</scope>
    <source>
        <strain evidence="15">Cailab_2023a</strain>
    </source>
</reference>
<accession>A0AAW2IEP2</accession>
<dbReference type="PROSITE" id="PS51201">
    <property type="entry name" value="RCK_N"/>
    <property type="match status" value="1"/>
</dbReference>
<evidence type="ECO:0000256" key="4">
    <source>
        <dbReference type="ARBA" id="ARBA00022692"/>
    </source>
</evidence>
<dbReference type="InterPro" id="IPR003929">
    <property type="entry name" value="K_chnl_BK_asu"/>
</dbReference>
<feature type="region of interest" description="Disordered" evidence="12">
    <location>
        <begin position="1111"/>
        <end position="1149"/>
    </location>
</feature>
<protein>
    <recommendedName>
        <fullName evidence="14">RCK N-terminal domain-containing protein</fullName>
    </recommendedName>
</protein>
<dbReference type="GO" id="GO:0015271">
    <property type="term" value="F:outward rectifier potassium channel activity"/>
    <property type="evidence" value="ECO:0007669"/>
    <property type="project" value="TreeGrafter"/>
</dbReference>
<evidence type="ECO:0000259" key="14">
    <source>
        <dbReference type="PROSITE" id="PS51201"/>
    </source>
</evidence>
<keyword evidence="2" id="KW-0813">Transport</keyword>
<feature type="transmembrane region" description="Helical" evidence="13">
    <location>
        <begin position="156"/>
        <end position="173"/>
    </location>
</feature>
<evidence type="ECO:0000256" key="10">
    <source>
        <dbReference type="ARBA" id="ARBA00023303"/>
    </source>
</evidence>
<evidence type="ECO:0000256" key="7">
    <source>
        <dbReference type="ARBA" id="ARBA00022989"/>
    </source>
</evidence>
<keyword evidence="3" id="KW-0633">Potassium transport</keyword>
<evidence type="ECO:0000313" key="15">
    <source>
        <dbReference type="EMBL" id="KAL0280730.1"/>
    </source>
</evidence>
<comment type="catalytic activity">
    <reaction evidence="11">
        <text>K(+)(in) = K(+)(out)</text>
        <dbReference type="Rhea" id="RHEA:29463"/>
        <dbReference type="ChEBI" id="CHEBI:29103"/>
    </reaction>
</comment>
<keyword evidence="4 13" id="KW-0812">Transmembrane</keyword>
<evidence type="ECO:0000256" key="9">
    <source>
        <dbReference type="ARBA" id="ARBA00023136"/>
    </source>
</evidence>
<evidence type="ECO:0000256" key="6">
    <source>
        <dbReference type="ARBA" id="ARBA00022958"/>
    </source>
</evidence>
<dbReference type="GO" id="GO:0005886">
    <property type="term" value="C:plasma membrane"/>
    <property type="evidence" value="ECO:0007669"/>
    <property type="project" value="TreeGrafter"/>
</dbReference>
<dbReference type="SUPFAM" id="SSF81324">
    <property type="entry name" value="Voltage-gated potassium channels"/>
    <property type="match status" value="1"/>
</dbReference>
<keyword evidence="6" id="KW-0630">Potassium</keyword>
<comment type="caution">
    <text evidence="15">The sequence shown here is derived from an EMBL/GenBank/DDBJ whole genome shotgun (WGS) entry which is preliminary data.</text>
</comment>
<dbReference type="FunFam" id="3.40.50.720:FF:000034">
    <property type="entry name" value="Potassium channel subfamily T member 1"/>
    <property type="match status" value="1"/>
</dbReference>
<dbReference type="EMBL" id="JARGDH010000001">
    <property type="protein sequence ID" value="KAL0280730.1"/>
    <property type="molecule type" value="Genomic_DNA"/>
</dbReference>
<feature type="transmembrane region" description="Helical" evidence="13">
    <location>
        <begin position="250"/>
        <end position="268"/>
    </location>
</feature>
<dbReference type="InterPro" id="IPR013099">
    <property type="entry name" value="K_chnl_dom"/>
</dbReference>
<evidence type="ECO:0000256" key="12">
    <source>
        <dbReference type="SAM" id="MobiDB-lite"/>
    </source>
</evidence>
<evidence type="ECO:0000256" key="3">
    <source>
        <dbReference type="ARBA" id="ARBA00022538"/>
    </source>
</evidence>
<dbReference type="PANTHER" id="PTHR10027">
    <property type="entry name" value="CALCIUM-ACTIVATED POTASSIUM CHANNEL ALPHA CHAIN"/>
    <property type="match status" value="1"/>
</dbReference>
<sequence length="1210" mass="137804">MSNSYNCLTSWDSYDRIPRVRVEYYVNENTFKERLQLYFIKNQRSSLRIRIANLFFKLVTCFLYILRVITDQNPTYATCYGCQVGNKSEFIRSANLTEEKFQENPIINWDAIIWVNRPMELWMVQVILAYISLTEALLLVYLGYKGNIWQQLLSRHFILEMVNTIPFTITVFHPPLRNLFIPVFLNCWLAKHSLQNMFNDLHRAMQKSQSALSQQLMILSATLLCLVFTSVCGIQHFQRAGHRHLNLFQATYYVVVTFSTVGYGDLVPDIWPSQLYMVLMICIALIVLPTQFEQLAFTWMERQKLGGSYSSHRAQSEKHVVVCSTTLHADTIMDFLNEFYAHPLLQDYYVVLLSPMELDTTMRMILQVPIWAQRVIYIQGSCLKDGDLARARMNEAEACFVLAARNYADKTAADEHTILRSWAVKDFAPKVPQYVQIFRPENKLHVKFAEHVVCEDELKYALLANNCTCPGASTLVTLLLHTSRGQEGQTSAEEWHRLYGRCSGNEIYHIKLGDSRFFGEYEGKSFTYASFHSHRKYGVALVGVRPAELPEFYEDTILLNPGPRHVMKKTDICYYLSITKEENSSFVVHASNSTAIEIPVAQKTEKQNDGTQEESGGGCAETIPLKSNSTGNHLDVPRPGDLNLLGPDVSSRRGSRRPSILPVPDNLAAMRSCSDQEEEDNLSEDDDMLDTLPWASPSENIGIVKGFPPVSPYIGVSPTLCYLLREKKPLCCLQLAQVCEHCAFRSAKEYNWQNKAIILAADYASNGIYNFIVPLRAHFRAKTSLHPIVLLLERRPDPAFLDALSYFPLVYWMLGSLDCLDDLVRAGIVLAETVVVVNKELSNSAEEDTLADCNTILSVQTMFKFFPNIASITELSQSSNMRFMHFRAHDKYALHLSKMEKREKERGSHISYMFRLPFASGSVFSASMLDTLLYQAFVKDYVITFVRLLLGVDQAPGSGFLTSMKITKEDMWIRTYGRLYQKLCSTTCEVPIGIYRTEDPPDTEEYSGEESRENFAHSQLIERAEIANLVRSRMESLNMTTSEYDDEASDKPSRICYVIINPSCDLKLHEGDIIYLVRPSPFSAQKTFERHNSRRKSNISFCSQQLIQQMSLTQRRSSAPRPPSLVSMKANSLSLPDSPQQPPFRGRSNSLRVSDDILLRRSNSLRQGLNVRRKSSLEDIGIAHPIKIALNGSIDLEVTPPEDQLRATIV</sequence>
<comment type="subcellular location">
    <subcellularLocation>
        <location evidence="1">Membrane</location>
        <topology evidence="1">Multi-pass membrane protein</topology>
    </subcellularLocation>
</comment>
<feature type="transmembrane region" description="Helical" evidence="13">
    <location>
        <begin position="122"/>
        <end position="144"/>
    </location>
</feature>
<evidence type="ECO:0000256" key="5">
    <source>
        <dbReference type="ARBA" id="ARBA00022826"/>
    </source>
</evidence>
<dbReference type="Pfam" id="PF22614">
    <property type="entry name" value="Slo-like_RCK"/>
    <property type="match status" value="2"/>
</dbReference>
<feature type="domain" description="RCK N-terminal" evidence="14">
    <location>
        <begin position="317"/>
        <end position="453"/>
    </location>
</feature>
<dbReference type="InterPro" id="IPR047871">
    <property type="entry name" value="K_chnl_Slo-like"/>
</dbReference>
<dbReference type="Pfam" id="PF03493">
    <property type="entry name" value="BK_channel_a"/>
    <property type="match status" value="1"/>
</dbReference>
<dbReference type="InterPro" id="IPR003148">
    <property type="entry name" value="RCK_N"/>
</dbReference>
<feature type="transmembrane region" description="Helical" evidence="13">
    <location>
        <begin position="216"/>
        <end position="238"/>
    </location>
</feature>
<dbReference type="AlphaFoldDB" id="A0AAW2IEP2"/>
<evidence type="ECO:0000256" key="2">
    <source>
        <dbReference type="ARBA" id="ARBA00022448"/>
    </source>
</evidence>
<feature type="transmembrane region" description="Helical" evidence="13">
    <location>
        <begin position="51"/>
        <end position="70"/>
    </location>
</feature>
<dbReference type="FunFam" id="3.40.50.720:FF:000011">
    <property type="entry name" value="Potassium channel subfamily T member 1"/>
    <property type="match status" value="1"/>
</dbReference>
<dbReference type="Gene3D" id="1.10.287.70">
    <property type="match status" value="1"/>
</dbReference>
<keyword evidence="5" id="KW-0631">Potassium channel</keyword>
<evidence type="ECO:0000256" key="13">
    <source>
        <dbReference type="SAM" id="Phobius"/>
    </source>
</evidence>
<dbReference type="FunFam" id="1.10.287.70:FF:000137">
    <property type="entry name" value="Slowpoke 2, isoform E"/>
    <property type="match status" value="1"/>
</dbReference>
<keyword evidence="7 13" id="KW-1133">Transmembrane helix</keyword>
<dbReference type="Pfam" id="PF07885">
    <property type="entry name" value="Ion_trans_2"/>
    <property type="match status" value="1"/>
</dbReference>
<keyword evidence="10" id="KW-0407">Ion channel</keyword>
<evidence type="ECO:0000256" key="11">
    <source>
        <dbReference type="ARBA" id="ARBA00034430"/>
    </source>
</evidence>
<proteinExistence type="predicted"/>
<dbReference type="GO" id="GO:0005228">
    <property type="term" value="F:intracellular sodium-activated potassium channel activity"/>
    <property type="evidence" value="ECO:0007669"/>
    <property type="project" value="TreeGrafter"/>
</dbReference>
<evidence type="ECO:0000256" key="8">
    <source>
        <dbReference type="ARBA" id="ARBA00023065"/>
    </source>
</evidence>
<feature type="region of interest" description="Disordered" evidence="12">
    <location>
        <begin position="600"/>
        <end position="683"/>
    </location>
</feature>
<evidence type="ECO:0000256" key="1">
    <source>
        <dbReference type="ARBA" id="ARBA00004141"/>
    </source>
</evidence>
<dbReference type="Gene3D" id="3.40.50.720">
    <property type="entry name" value="NAD(P)-binding Rossmann-like Domain"/>
    <property type="match status" value="1"/>
</dbReference>
<name>A0AAW2IEP2_9NEOP</name>